<reference evidence="2 3" key="1">
    <citation type="submission" date="2018-03" db="EMBL/GenBank/DDBJ databases">
        <title>Bacillus urumqiensis sp. nov., a moderately haloalkaliphilic bacterium isolated from a salt lake.</title>
        <authorList>
            <person name="Zhao B."/>
            <person name="Liao Z."/>
        </authorList>
    </citation>
    <scope>NUCLEOTIDE SEQUENCE [LARGE SCALE GENOMIC DNA]</scope>
    <source>
        <strain evidence="2 3">BZ-SZ-XJ18</strain>
    </source>
</reference>
<evidence type="ECO:0000313" key="2">
    <source>
        <dbReference type="EMBL" id="PRO65175.1"/>
    </source>
</evidence>
<proteinExistence type="inferred from homology"/>
<dbReference type="PRINTS" id="PR00081">
    <property type="entry name" value="GDHRDH"/>
</dbReference>
<dbReference type="SUPFAM" id="SSF51735">
    <property type="entry name" value="NAD(P)-binding Rossmann-fold domains"/>
    <property type="match status" value="1"/>
</dbReference>
<evidence type="ECO:0000256" key="1">
    <source>
        <dbReference type="ARBA" id="ARBA00006484"/>
    </source>
</evidence>
<dbReference type="PANTHER" id="PTHR42879">
    <property type="entry name" value="3-OXOACYL-(ACYL-CARRIER-PROTEIN) REDUCTASE"/>
    <property type="match status" value="1"/>
</dbReference>
<gene>
    <name evidence="2" type="ORF">C6I21_10225</name>
</gene>
<organism evidence="2 3">
    <name type="scientific">Alkalicoccus urumqiensis</name>
    <name type="common">Bacillus urumqiensis</name>
    <dbReference type="NCBI Taxonomy" id="1548213"/>
    <lineage>
        <taxon>Bacteria</taxon>
        <taxon>Bacillati</taxon>
        <taxon>Bacillota</taxon>
        <taxon>Bacilli</taxon>
        <taxon>Bacillales</taxon>
        <taxon>Bacillaceae</taxon>
        <taxon>Alkalicoccus</taxon>
    </lineage>
</organism>
<evidence type="ECO:0000313" key="3">
    <source>
        <dbReference type="Proteomes" id="UP000243650"/>
    </source>
</evidence>
<dbReference type="CDD" id="cd05233">
    <property type="entry name" value="SDR_c"/>
    <property type="match status" value="1"/>
</dbReference>
<dbReference type="PANTHER" id="PTHR42879:SF2">
    <property type="entry name" value="3-OXOACYL-[ACYL-CARRIER-PROTEIN] REDUCTASE FABG"/>
    <property type="match status" value="1"/>
</dbReference>
<dbReference type="EMBL" id="PVNS01000009">
    <property type="protein sequence ID" value="PRO65175.1"/>
    <property type="molecule type" value="Genomic_DNA"/>
</dbReference>
<dbReference type="Gene3D" id="3.40.50.720">
    <property type="entry name" value="NAD(P)-binding Rossmann-like Domain"/>
    <property type="match status" value="1"/>
</dbReference>
<sequence>MNRRALITGASGGIGQACARMLDKEYDLILHYNQNRQACEKLASSLSGEPVLWQSDFSSRRPADNLPGAEEIDIVIHCAGRAVYGLFQDFSAEDWETCLRMEVAAPAAIIRAVLPGMIRKEGGSVVLVTSIWGETGASMETMYSTVKSAQHGLVKSLAKEAAPSGIRINAAAPGPVETPMMDTFSSAETQSLKEEIPAGRFASPEEVASAAVYLSSGQAAYINGHILSINGAWYT</sequence>
<comment type="similarity">
    <text evidence="1">Belongs to the short-chain dehydrogenases/reductases (SDR) family.</text>
</comment>
<comment type="caution">
    <text evidence="2">The sequence shown here is derived from an EMBL/GenBank/DDBJ whole genome shotgun (WGS) entry which is preliminary data.</text>
</comment>
<dbReference type="Proteomes" id="UP000243650">
    <property type="component" value="Unassembled WGS sequence"/>
</dbReference>
<dbReference type="PROSITE" id="PS51257">
    <property type="entry name" value="PROKAR_LIPOPROTEIN"/>
    <property type="match status" value="1"/>
</dbReference>
<keyword evidence="3" id="KW-1185">Reference proteome</keyword>
<dbReference type="OrthoDB" id="9803333at2"/>
<name>A0A2P6MFV5_ALKUR</name>
<accession>A0A2P6MFV5</accession>
<dbReference type="RefSeq" id="WP_105959375.1">
    <property type="nucleotide sequence ID" value="NZ_PVNS01000009.1"/>
</dbReference>
<dbReference type="InterPro" id="IPR036291">
    <property type="entry name" value="NAD(P)-bd_dom_sf"/>
</dbReference>
<dbReference type="Pfam" id="PF13561">
    <property type="entry name" value="adh_short_C2"/>
    <property type="match status" value="1"/>
</dbReference>
<dbReference type="NCBIfam" id="NF047420">
    <property type="entry name" value="EF_P_mod_YmfI"/>
    <property type="match status" value="1"/>
</dbReference>
<dbReference type="AlphaFoldDB" id="A0A2P6MFV5"/>
<dbReference type="InterPro" id="IPR002347">
    <property type="entry name" value="SDR_fam"/>
</dbReference>
<protein>
    <submittedName>
        <fullName evidence="2">Short chain dehydrogenase</fullName>
    </submittedName>
</protein>
<dbReference type="InterPro" id="IPR050259">
    <property type="entry name" value="SDR"/>
</dbReference>